<keyword evidence="4" id="KW-1185">Reference proteome</keyword>
<dbReference type="InterPro" id="IPR029082">
    <property type="entry name" value="Imm35"/>
</dbReference>
<dbReference type="Proteomes" id="UP000580474">
    <property type="component" value="Unassembled WGS sequence"/>
</dbReference>
<dbReference type="EMBL" id="JACHIV010000001">
    <property type="protein sequence ID" value="MBB5068016.1"/>
    <property type="molecule type" value="Genomic_DNA"/>
</dbReference>
<dbReference type="RefSeq" id="WP_246456687.1">
    <property type="nucleotide sequence ID" value="NZ_JACHIV010000001.1"/>
</dbReference>
<proteinExistence type="predicted"/>
<evidence type="ECO:0000259" key="2">
    <source>
        <dbReference type="Pfam" id="PF15644"/>
    </source>
</evidence>
<organism evidence="3 4">
    <name type="scientific">Saccharopolyspora gloriosae</name>
    <dbReference type="NCBI Taxonomy" id="455344"/>
    <lineage>
        <taxon>Bacteria</taxon>
        <taxon>Bacillati</taxon>
        <taxon>Actinomycetota</taxon>
        <taxon>Actinomycetes</taxon>
        <taxon>Pseudonocardiales</taxon>
        <taxon>Pseudonocardiaceae</taxon>
        <taxon>Saccharopolyspora</taxon>
    </lineage>
</organism>
<feature type="domain" description="Tox-PL" evidence="2">
    <location>
        <begin position="96"/>
        <end position="199"/>
    </location>
</feature>
<evidence type="ECO:0008006" key="5">
    <source>
        <dbReference type="Google" id="ProtNLM"/>
    </source>
</evidence>
<feature type="domain" description="Immunity protein 35" evidence="1">
    <location>
        <begin position="240"/>
        <end position="323"/>
    </location>
</feature>
<evidence type="ECO:0000313" key="3">
    <source>
        <dbReference type="EMBL" id="MBB5068016.1"/>
    </source>
</evidence>
<dbReference type="Pfam" id="PF15567">
    <property type="entry name" value="Imm35"/>
    <property type="match status" value="1"/>
</dbReference>
<reference evidence="3 4" key="1">
    <citation type="submission" date="2020-08" db="EMBL/GenBank/DDBJ databases">
        <title>Sequencing the genomes of 1000 actinobacteria strains.</title>
        <authorList>
            <person name="Klenk H.-P."/>
        </authorList>
    </citation>
    <scope>NUCLEOTIDE SEQUENCE [LARGE SCALE GENOMIC DNA]</scope>
    <source>
        <strain evidence="3 4">DSM 45582</strain>
    </source>
</reference>
<evidence type="ECO:0000259" key="1">
    <source>
        <dbReference type="Pfam" id="PF15567"/>
    </source>
</evidence>
<accession>A0A840N7E4</accession>
<protein>
    <recommendedName>
        <fullName evidence="5">Papain fold toxin 1 (Glutamine deamidase) of polymorphic toxin system</fullName>
    </recommendedName>
</protein>
<name>A0A840N7E4_9PSEU</name>
<gene>
    <name evidence="3" type="ORF">BJ969_001104</name>
</gene>
<comment type="caution">
    <text evidence="3">The sequence shown here is derived from an EMBL/GenBank/DDBJ whole genome shotgun (WGS) entry which is preliminary data.</text>
</comment>
<evidence type="ECO:0000313" key="4">
    <source>
        <dbReference type="Proteomes" id="UP000580474"/>
    </source>
</evidence>
<dbReference type="InterPro" id="IPR028908">
    <property type="entry name" value="Tox-PL_dom"/>
</dbReference>
<dbReference type="Pfam" id="PF15644">
    <property type="entry name" value="Gln_amidase"/>
    <property type="match status" value="1"/>
</dbReference>
<sequence>MTEVMMSDDLARRGAEWLERTYGGLVTLTGDEPLRDGARTALFACDYAAGSSEPLLAATIAVPKDGGEPFPVANADPLDEEINGSAAAGAWRWRSNARGCLIATDAAVDRFPASALPWEPMDEAPGWWGRMLAAHFPGAELSTCSTWQDATSVILEGGPGTRGVMWLRRQLGGVEITGHLLYAFHDEDQVIVLDGQRGTLAGLDDDEVVQIEVARFHRPLPGAVEVLALPWEGVAPDLESAIGKAESWLDHAYGDDAVLVEPDAADETERGWLFACTTPRFLESGDWRDQMLDAALVVPKEQGAVPFGLPNNDPWAYLSQWDEGDEDLPEPPLPANAAWYEPTVRELGEPLSTSEHQRWGDVLSELSEAPEGARALVWVRRKDARERETVGNLLVATQRDGGVRLVDSMAEEGLPAFDQAPLGLHVVRFQ</sequence>
<dbReference type="AlphaFoldDB" id="A0A840N7E4"/>